<dbReference type="SUPFAM" id="SSF52540">
    <property type="entry name" value="P-loop containing nucleoside triphosphate hydrolases"/>
    <property type="match status" value="1"/>
</dbReference>
<keyword evidence="3" id="KW-1185">Reference proteome</keyword>
<dbReference type="RefSeq" id="WP_307120787.1">
    <property type="nucleotide sequence ID" value="NZ_JAUSTM010000001.1"/>
</dbReference>
<sequence length="212" mass="23923">MQELLEDILAWVKTRERSVIRICGHGGSGKSTLATDLYQSLPQGQANLLGTDPYVILGKYSQDALLSYDIDGQTVQHAITACHPLRHELSSLKRDLQMLASGMDILTIETPWQAQERIVANRPVTIVEGMSATFLEAELFDLSIFLTTNADTELNRRLARDTSLRGREKHFVEQTHVHRRKQYDLYMAPLAKDFDVVVTQNGNELAVTKSLW</sequence>
<comment type="caution">
    <text evidence="2">The sequence shown here is derived from an EMBL/GenBank/DDBJ whole genome shotgun (WGS) entry which is preliminary data.</text>
</comment>
<proteinExistence type="predicted"/>
<dbReference type="Gene3D" id="3.40.50.300">
    <property type="entry name" value="P-loop containing nucleotide triphosphate hydrolases"/>
    <property type="match status" value="1"/>
</dbReference>
<accession>A0ABT9YNI1</accession>
<dbReference type="EC" id="2.7.1.48" evidence="2"/>
<evidence type="ECO:0000313" key="3">
    <source>
        <dbReference type="Proteomes" id="UP001223079"/>
    </source>
</evidence>
<organism evidence="2 3">
    <name type="scientific">Streptococcus moroccensis</name>
    <dbReference type="NCBI Taxonomy" id="1451356"/>
    <lineage>
        <taxon>Bacteria</taxon>
        <taxon>Bacillati</taxon>
        <taxon>Bacillota</taxon>
        <taxon>Bacilli</taxon>
        <taxon>Lactobacillales</taxon>
        <taxon>Streptococcaceae</taxon>
        <taxon>Streptococcus</taxon>
    </lineage>
</organism>
<dbReference type="InterPro" id="IPR027417">
    <property type="entry name" value="P-loop_NTPase"/>
</dbReference>
<evidence type="ECO:0000259" key="1">
    <source>
        <dbReference type="Pfam" id="PF00485"/>
    </source>
</evidence>
<dbReference type="Proteomes" id="UP001223079">
    <property type="component" value="Unassembled WGS sequence"/>
</dbReference>
<keyword evidence="2" id="KW-0418">Kinase</keyword>
<name>A0ABT9YNI1_9STRE</name>
<dbReference type="EMBL" id="JAUSTM010000001">
    <property type="protein sequence ID" value="MDQ0221548.1"/>
    <property type="molecule type" value="Genomic_DNA"/>
</dbReference>
<reference evidence="2 3" key="1">
    <citation type="submission" date="2023-07" db="EMBL/GenBank/DDBJ databases">
        <title>Genomic Encyclopedia of Type Strains, Phase IV (KMG-IV): sequencing the most valuable type-strain genomes for metagenomic binning, comparative biology and taxonomic classification.</title>
        <authorList>
            <person name="Goeker M."/>
        </authorList>
    </citation>
    <scope>NUCLEOTIDE SEQUENCE [LARGE SCALE GENOMIC DNA]</scope>
    <source>
        <strain evidence="2 3">DSM 105143</strain>
    </source>
</reference>
<feature type="domain" description="Phosphoribulokinase/uridine kinase" evidence="1">
    <location>
        <begin position="19"/>
        <end position="200"/>
    </location>
</feature>
<gene>
    <name evidence="2" type="ORF">J2S23_000079</name>
</gene>
<dbReference type="Pfam" id="PF00485">
    <property type="entry name" value="PRK"/>
    <property type="match status" value="1"/>
</dbReference>
<evidence type="ECO:0000313" key="2">
    <source>
        <dbReference type="EMBL" id="MDQ0221548.1"/>
    </source>
</evidence>
<dbReference type="InterPro" id="IPR006083">
    <property type="entry name" value="PRK/URK"/>
</dbReference>
<keyword evidence="2" id="KW-0808">Transferase</keyword>
<protein>
    <submittedName>
        <fullName evidence="2">Uridine kinase</fullName>
        <ecNumber evidence="2">2.7.1.48</ecNumber>
    </submittedName>
</protein>
<dbReference type="GO" id="GO:0004849">
    <property type="term" value="F:uridine kinase activity"/>
    <property type="evidence" value="ECO:0007669"/>
    <property type="project" value="UniProtKB-EC"/>
</dbReference>
<dbReference type="PANTHER" id="PTHR10285">
    <property type="entry name" value="URIDINE KINASE"/>
    <property type="match status" value="1"/>
</dbReference>